<dbReference type="InterPro" id="IPR002010">
    <property type="entry name" value="T3SS_IM_R"/>
</dbReference>
<evidence type="ECO:0000256" key="4">
    <source>
        <dbReference type="ARBA" id="ARBA00022692"/>
    </source>
</evidence>
<feature type="transmembrane region" description="Helical" evidence="7">
    <location>
        <begin position="221"/>
        <end position="245"/>
    </location>
</feature>
<keyword evidence="3" id="KW-1003">Cell membrane</keyword>
<accession>A0A517MLK3</accession>
<evidence type="ECO:0000256" key="2">
    <source>
        <dbReference type="ARBA" id="ARBA00009772"/>
    </source>
</evidence>
<dbReference type="KEGG" id="rml:FF011L_45690"/>
<evidence type="ECO:0000256" key="6">
    <source>
        <dbReference type="ARBA" id="ARBA00023136"/>
    </source>
</evidence>
<reference evidence="8 9" key="1">
    <citation type="submission" date="2019-02" db="EMBL/GenBank/DDBJ databases">
        <title>Deep-cultivation of Planctomycetes and their phenomic and genomic characterization uncovers novel biology.</title>
        <authorList>
            <person name="Wiegand S."/>
            <person name="Jogler M."/>
            <person name="Boedeker C."/>
            <person name="Pinto D."/>
            <person name="Vollmers J."/>
            <person name="Rivas-Marin E."/>
            <person name="Kohn T."/>
            <person name="Peeters S.H."/>
            <person name="Heuer A."/>
            <person name="Rast P."/>
            <person name="Oberbeckmann S."/>
            <person name="Bunk B."/>
            <person name="Jeske O."/>
            <person name="Meyerdierks A."/>
            <person name="Storesund J.E."/>
            <person name="Kallscheuer N."/>
            <person name="Luecker S."/>
            <person name="Lage O.M."/>
            <person name="Pohl T."/>
            <person name="Merkel B.J."/>
            <person name="Hornburger P."/>
            <person name="Mueller R.-W."/>
            <person name="Bruemmer F."/>
            <person name="Labrenz M."/>
            <person name="Spormann A.M."/>
            <person name="Op den Camp H."/>
            <person name="Overmann J."/>
            <person name="Amann R."/>
            <person name="Jetten M.S.M."/>
            <person name="Mascher T."/>
            <person name="Medema M.H."/>
            <person name="Devos D.P."/>
            <person name="Kaster A.-K."/>
            <person name="Ovreas L."/>
            <person name="Rohde M."/>
            <person name="Galperin M.Y."/>
            <person name="Jogler C."/>
        </authorList>
    </citation>
    <scope>NUCLEOTIDE SEQUENCE [LARGE SCALE GENOMIC DNA]</scope>
    <source>
        <strain evidence="8 9">FF011L</strain>
    </source>
</reference>
<feature type="transmembrane region" description="Helical" evidence="7">
    <location>
        <begin position="43"/>
        <end position="63"/>
    </location>
</feature>
<name>A0A517MLK3_9BACT</name>
<dbReference type="RefSeq" id="WP_246109556.1">
    <property type="nucleotide sequence ID" value="NZ_CP036262.1"/>
</dbReference>
<evidence type="ECO:0000313" key="9">
    <source>
        <dbReference type="Proteomes" id="UP000320672"/>
    </source>
</evidence>
<dbReference type="Proteomes" id="UP000320672">
    <property type="component" value="Chromosome"/>
</dbReference>
<organism evidence="8 9">
    <name type="scientific">Roseimaritima multifibrata</name>
    <dbReference type="NCBI Taxonomy" id="1930274"/>
    <lineage>
        <taxon>Bacteria</taxon>
        <taxon>Pseudomonadati</taxon>
        <taxon>Planctomycetota</taxon>
        <taxon>Planctomycetia</taxon>
        <taxon>Pirellulales</taxon>
        <taxon>Pirellulaceae</taxon>
        <taxon>Roseimaritima</taxon>
    </lineage>
</organism>
<keyword evidence="5 7" id="KW-1133">Transmembrane helix</keyword>
<gene>
    <name evidence="8" type="ORF">FF011L_45690</name>
</gene>
<keyword evidence="4 7" id="KW-0812">Transmembrane</keyword>
<dbReference type="GO" id="GO:0005886">
    <property type="term" value="C:plasma membrane"/>
    <property type="evidence" value="ECO:0007669"/>
    <property type="project" value="UniProtKB-SubCell"/>
</dbReference>
<comment type="similarity">
    <text evidence="2">Belongs to the FliR/MopE/SpaR family.</text>
</comment>
<keyword evidence="9" id="KW-1185">Reference proteome</keyword>
<keyword evidence="8" id="KW-0969">Cilium</keyword>
<feature type="transmembrane region" description="Helical" evidence="7">
    <location>
        <begin position="83"/>
        <end position="103"/>
    </location>
</feature>
<comment type="subcellular location">
    <subcellularLocation>
        <location evidence="1">Cell membrane</location>
        <topology evidence="1">Multi-pass membrane protein</topology>
    </subcellularLocation>
</comment>
<keyword evidence="8" id="KW-0282">Flagellum</keyword>
<evidence type="ECO:0000256" key="7">
    <source>
        <dbReference type="SAM" id="Phobius"/>
    </source>
</evidence>
<evidence type="ECO:0000256" key="3">
    <source>
        <dbReference type="ARBA" id="ARBA00022475"/>
    </source>
</evidence>
<dbReference type="AlphaFoldDB" id="A0A517MLK3"/>
<keyword evidence="8" id="KW-0966">Cell projection</keyword>
<keyword evidence="6 7" id="KW-0472">Membrane</keyword>
<dbReference type="PANTHER" id="PTHR30065">
    <property type="entry name" value="FLAGELLAR BIOSYNTHETIC PROTEIN FLIR"/>
    <property type="match status" value="1"/>
</dbReference>
<evidence type="ECO:0000256" key="1">
    <source>
        <dbReference type="ARBA" id="ARBA00004651"/>
    </source>
</evidence>
<sequence>MIAEATDLLLSHLVLFVLVLTRLSTLLMAMPAIGVGVPKRVRALLAISLTFLVLPTLASVIPASDLPQIQNMIELGVAIAREALVGMLIGTVVQLLVTGIQLAGELVSSTGGMQLGDAVDPTTRSSMPTLARLIGLLVTTIFILVGGHRYMLEALMDSFRGMAPGQVVLHEGMLELVVLELSLGMNAGIRLGAPVVTALLMANLVTGFISRTLPGLNVLAIGLNINAIALLAVMAMSIGSAGWIFSAELNSALERIVEIW</sequence>
<dbReference type="EMBL" id="CP036262">
    <property type="protein sequence ID" value="QDS95768.1"/>
    <property type="molecule type" value="Genomic_DNA"/>
</dbReference>
<evidence type="ECO:0000313" key="8">
    <source>
        <dbReference type="EMBL" id="QDS95768.1"/>
    </source>
</evidence>
<dbReference type="GO" id="GO:0006605">
    <property type="term" value="P:protein targeting"/>
    <property type="evidence" value="ECO:0007669"/>
    <property type="project" value="InterPro"/>
</dbReference>
<dbReference type="PRINTS" id="PR00953">
    <property type="entry name" value="TYPE3IMRPROT"/>
</dbReference>
<evidence type="ECO:0000256" key="5">
    <source>
        <dbReference type="ARBA" id="ARBA00022989"/>
    </source>
</evidence>
<dbReference type="PANTHER" id="PTHR30065:SF1">
    <property type="entry name" value="SURFACE PRESENTATION OF ANTIGENS PROTEIN SPAR"/>
    <property type="match status" value="1"/>
</dbReference>
<proteinExistence type="inferred from homology"/>
<protein>
    <submittedName>
        <fullName evidence="8">Flagellar biosynthesis protein FliR</fullName>
    </submittedName>
</protein>
<feature type="transmembrane region" description="Helical" evidence="7">
    <location>
        <begin position="12"/>
        <end position="37"/>
    </location>
</feature>
<feature type="transmembrane region" description="Helical" evidence="7">
    <location>
        <begin position="130"/>
        <end position="152"/>
    </location>
</feature>
<feature type="transmembrane region" description="Helical" evidence="7">
    <location>
        <begin position="191"/>
        <end position="209"/>
    </location>
</feature>
<dbReference type="Pfam" id="PF01311">
    <property type="entry name" value="Bac_export_1"/>
    <property type="match status" value="1"/>
</dbReference>